<proteinExistence type="predicted"/>
<evidence type="ECO:0000313" key="2">
    <source>
        <dbReference type="Proteomes" id="UP001152320"/>
    </source>
</evidence>
<sequence length="109" mass="12686">MYLNDKLYYLREALEAGILEPVRRKHLWFRMYKGVLMDSSSNDWEWPEFWEIVLNFKNNCTLLISLLGEKENLEWPMTAVIPGLETLVTNLDDCLSAAAEQLAEACEDV</sequence>
<evidence type="ECO:0000313" key="1">
    <source>
        <dbReference type="EMBL" id="KAJ8019137.1"/>
    </source>
</evidence>
<comment type="caution">
    <text evidence="1">The sequence shown here is derived from an EMBL/GenBank/DDBJ whole genome shotgun (WGS) entry which is preliminary data.</text>
</comment>
<accession>A0A9Q0YFF0</accession>
<organism evidence="1 2">
    <name type="scientific">Holothuria leucospilota</name>
    <name type="common">Black long sea cucumber</name>
    <name type="synonym">Mertensiothuria leucospilota</name>
    <dbReference type="NCBI Taxonomy" id="206669"/>
    <lineage>
        <taxon>Eukaryota</taxon>
        <taxon>Metazoa</taxon>
        <taxon>Echinodermata</taxon>
        <taxon>Eleutherozoa</taxon>
        <taxon>Echinozoa</taxon>
        <taxon>Holothuroidea</taxon>
        <taxon>Aspidochirotacea</taxon>
        <taxon>Aspidochirotida</taxon>
        <taxon>Holothuriidae</taxon>
        <taxon>Holothuria</taxon>
    </lineage>
</organism>
<gene>
    <name evidence="1" type="ORF">HOLleu_42467</name>
</gene>
<dbReference type="AlphaFoldDB" id="A0A9Q0YFF0"/>
<dbReference type="EMBL" id="JAIZAY010000077">
    <property type="protein sequence ID" value="KAJ8019137.1"/>
    <property type="molecule type" value="Genomic_DNA"/>
</dbReference>
<dbReference type="Proteomes" id="UP001152320">
    <property type="component" value="Unassembled WGS sequence"/>
</dbReference>
<reference evidence="1" key="1">
    <citation type="submission" date="2021-10" db="EMBL/GenBank/DDBJ databases">
        <title>Tropical sea cucumber genome reveals ecological adaptation and Cuvierian tubules defense mechanism.</title>
        <authorList>
            <person name="Chen T."/>
        </authorList>
    </citation>
    <scope>NUCLEOTIDE SEQUENCE</scope>
    <source>
        <strain evidence="1">Nanhai2018</strain>
        <tissue evidence="1">Muscle</tissue>
    </source>
</reference>
<name>A0A9Q0YFF0_HOLLE</name>
<protein>
    <submittedName>
        <fullName evidence="1">Uncharacterized protein</fullName>
    </submittedName>
</protein>
<keyword evidence="2" id="KW-1185">Reference proteome</keyword>